<evidence type="ECO:0000313" key="2">
    <source>
        <dbReference type="EMBL" id="RMJ09411.1"/>
    </source>
</evidence>
<accession>A0A3M2RVV1</accession>
<dbReference type="Proteomes" id="UP000277212">
    <property type="component" value="Unassembled WGS sequence"/>
</dbReference>
<reference evidence="2 3" key="1">
    <citation type="submission" date="2017-06" db="EMBL/GenBank/DDBJ databases">
        <title>Comparative genomic analysis of Ambrosia Fusariam Clade fungi.</title>
        <authorList>
            <person name="Stajich J.E."/>
            <person name="Carrillo J."/>
            <person name="Kijimoto T."/>
            <person name="Eskalen A."/>
            <person name="O'Donnell K."/>
            <person name="Kasson M."/>
        </authorList>
    </citation>
    <scope>NUCLEOTIDE SEQUENCE [LARGE SCALE GENOMIC DNA]</scope>
    <source>
        <strain evidence="2">UCR3666</strain>
    </source>
</reference>
<proteinExistence type="predicted"/>
<dbReference type="InterPro" id="IPR006076">
    <property type="entry name" value="FAD-dep_OxRdtase"/>
</dbReference>
<keyword evidence="3" id="KW-1185">Reference proteome</keyword>
<feature type="domain" description="FAD dependent oxidoreductase" evidence="1">
    <location>
        <begin position="47"/>
        <end position="414"/>
    </location>
</feature>
<evidence type="ECO:0000313" key="3">
    <source>
        <dbReference type="Proteomes" id="UP000277212"/>
    </source>
</evidence>
<dbReference type="PANTHER" id="PTHR13847:SF260">
    <property type="entry name" value="FAD DEPENDENT OXIDOREDUCTASE DOMAIN-CONTAINING PROTEIN"/>
    <property type="match status" value="1"/>
</dbReference>
<dbReference type="GO" id="GO:0005737">
    <property type="term" value="C:cytoplasm"/>
    <property type="evidence" value="ECO:0007669"/>
    <property type="project" value="TreeGrafter"/>
</dbReference>
<dbReference type="SUPFAM" id="SSF51905">
    <property type="entry name" value="FAD/NAD(P)-binding domain"/>
    <property type="match status" value="1"/>
</dbReference>
<gene>
    <name evidence="2" type="ORF">CDV36_010951</name>
</gene>
<dbReference type="InterPro" id="IPR036188">
    <property type="entry name" value="FAD/NAD-bd_sf"/>
</dbReference>
<dbReference type="Gene3D" id="3.30.9.10">
    <property type="entry name" value="D-Amino Acid Oxidase, subunit A, domain 2"/>
    <property type="match status" value="1"/>
</dbReference>
<protein>
    <recommendedName>
        <fullName evidence="1">FAD dependent oxidoreductase domain-containing protein</fullName>
    </recommendedName>
</protein>
<organism evidence="2 3">
    <name type="scientific">Fusarium kuroshium</name>
    <dbReference type="NCBI Taxonomy" id="2010991"/>
    <lineage>
        <taxon>Eukaryota</taxon>
        <taxon>Fungi</taxon>
        <taxon>Dikarya</taxon>
        <taxon>Ascomycota</taxon>
        <taxon>Pezizomycotina</taxon>
        <taxon>Sordariomycetes</taxon>
        <taxon>Hypocreomycetidae</taxon>
        <taxon>Hypocreales</taxon>
        <taxon>Nectriaceae</taxon>
        <taxon>Fusarium</taxon>
        <taxon>Fusarium solani species complex</taxon>
    </lineage>
</organism>
<dbReference type="Gene3D" id="3.50.50.60">
    <property type="entry name" value="FAD/NAD(P)-binding domain"/>
    <property type="match status" value="1"/>
</dbReference>
<dbReference type="EMBL" id="NKUJ01000243">
    <property type="protein sequence ID" value="RMJ09411.1"/>
    <property type="molecule type" value="Genomic_DNA"/>
</dbReference>
<dbReference type="AlphaFoldDB" id="A0A3M2RVV1"/>
<comment type="caution">
    <text evidence="2">The sequence shown here is derived from an EMBL/GenBank/DDBJ whole genome shotgun (WGS) entry which is preliminary data.</text>
</comment>
<dbReference type="OrthoDB" id="429143at2759"/>
<evidence type="ECO:0000259" key="1">
    <source>
        <dbReference type="Pfam" id="PF01266"/>
    </source>
</evidence>
<name>A0A3M2RVV1_9HYPO</name>
<dbReference type="PANTHER" id="PTHR13847">
    <property type="entry name" value="SARCOSINE DEHYDROGENASE-RELATED"/>
    <property type="match status" value="1"/>
</dbReference>
<dbReference type="Pfam" id="PF01266">
    <property type="entry name" value="DAO"/>
    <property type="match status" value="1"/>
</dbReference>
<sequence>MSTSPDGIYERGLIDPGVPVDNSTKPFWLTEPVKFGKLQSPWVDSADIVIIGSGMTASSLCRALYSRGAPKIVLLEARDLCSGATGRNGGHMKAMSPGAWHDRKKMYGLQEAIKIMEYEHSHVDIMTACVREENINCDLDLLEGLDAYYDKKVFDNACKAVEEMREYSPALGKRYTIYTSREDLRSRNVSDECIGAIGMCAGSMWPYKMVTALLEKMIKDNNLSIQTNTVVTSISDNDDDDYATVHTSRGDIKANKVIHATNGWIGHLVPELRPFVSPVRANVQRRLPKNKKMKPGNSWWLRYGEKDYDFLMQRPDGAYIIGRSNTSRRATADDSAIDFLPHAHLRGTSPLVFDFGGEVETTHAWSGPVGFTLDGNPFIGKLPFPGRSHQWVCAAFQGIGMVRAFRAAHMLAHLLHGEELPEEYPRAMLITHSRVQRLAAVVAQAEFAQAQASSAGSFSKL</sequence>
<dbReference type="STRING" id="2010991.A0A3M2RVV1"/>